<keyword evidence="3" id="KW-0460">Magnesium</keyword>
<dbReference type="InterPro" id="IPR020476">
    <property type="entry name" value="Nudix_hydrolase"/>
</dbReference>
<comment type="caution">
    <text evidence="6">The sequence shown here is derived from an EMBL/GenBank/DDBJ whole genome shotgun (WGS) entry which is preliminary data.</text>
</comment>
<dbReference type="Proteomes" id="UP000176429">
    <property type="component" value="Unassembled WGS sequence"/>
</dbReference>
<organism evidence="6 7">
    <name type="scientific">Candidatus Taylorbacteria bacterium RIFCSPLOWO2_02_FULL_46_40</name>
    <dbReference type="NCBI Taxonomy" id="1802329"/>
    <lineage>
        <taxon>Bacteria</taxon>
        <taxon>Candidatus Tayloriibacteriota</taxon>
    </lineage>
</organism>
<dbReference type="GO" id="GO:0016787">
    <property type="term" value="F:hydrolase activity"/>
    <property type="evidence" value="ECO:0007669"/>
    <property type="project" value="UniProtKB-KW"/>
</dbReference>
<evidence type="ECO:0000313" key="7">
    <source>
        <dbReference type="Proteomes" id="UP000176429"/>
    </source>
</evidence>
<comment type="similarity">
    <text evidence="4">Belongs to the Nudix hydrolase family.</text>
</comment>
<feature type="domain" description="Nudix hydrolase" evidence="5">
    <location>
        <begin position="2"/>
        <end position="135"/>
    </location>
</feature>
<dbReference type="InterPro" id="IPR015797">
    <property type="entry name" value="NUDIX_hydrolase-like_dom_sf"/>
</dbReference>
<dbReference type="Pfam" id="PF00293">
    <property type="entry name" value="NUDIX"/>
    <property type="match status" value="1"/>
</dbReference>
<dbReference type="InterPro" id="IPR020084">
    <property type="entry name" value="NUDIX_hydrolase_CS"/>
</dbReference>
<name>A0A1G2P3N3_9BACT</name>
<dbReference type="Gene3D" id="3.90.79.10">
    <property type="entry name" value="Nucleoside Triphosphate Pyrophosphohydrolase"/>
    <property type="match status" value="1"/>
</dbReference>
<gene>
    <name evidence="6" type="ORF">A3H68_01180</name>
</gene>
<dbReference type="CDD" id="cd03673">
    <property type="entry name" value="NUDIX_Ap6A_hydrolase"/>
    <property type="match status" value="1"/>
</dbReference>
<dbReference type="AlphaFoldDB" id="A0A1G2P3N3"/>
<evidence type="ECO:0000256" key="1">
    <source>
        <dbReference type="ARBA" id="ARBA00001946"/>
    </source>
</evidence>
<proteinExistence type="inferred from homology"/>
<dbReference type="EMBL" id="MHSH01000010">
    <property type="protein sequence ID" value="OHA42232.1"/>
    <property type="molecule type" value="Genomic_DNA"/>
</dbReference>
<evidence type="ECO:0000256" key="4">
    <source>
        <dbReference type="RuleBase" id="RU003476"/>
    </source>
</evidence>
<reference evidence="6 7" key="1">
    <citation type="journal article" date="2016" name="Nat. Commun.">
        <title>Thousands of microbial genomes shed light on interconnected biogeochemical processes in an aquifer system.</title>
        <authorList>
            <person name="Anantharaman K."/>
            <person name="Brown C.T."/>
            <person name="Hug L.A."/>
            <person name="Sharon I."/>
            <person name="Castelle C.J."/>
            <person name="Probst A.J."/>
            <person name="Thomas B.C."/>
            <person name="Singh A."/>
            <person name="Wilkins M.J."/>
            <person name="Karaoz U."/>
            <person name="Brodie E.L."/>
            <person name="Williams K.H."/>
            <person name="Hubbard S.S."/>
            <person name="Banfield J.F."/>
        </authorList>
    </citation>
    <scope>NUCLEOTIDE SEQUENCE [LARGE SCALE GENOMIC DNA]</scope>
</reference>
<dbReference type="PANTHER" id="PTHR43046">
    <property type="entry name" value="GDP-MANNOSE MANNOSYL HYDROLASE"/>
    <property type="match status" value="1"/>
</dbReference>
<accession>A0A1G2P3N3</accession>
<dbReference type="PROSITE" id="PS00893">
    <property type="entry name" value="NUDIX_BOX"/>
    <property type="match status" value="1"/>
</dbReference>
<keyword evidence="2 4" id="KW-0378">Hydrolase</keyword>
<evidence type="ECO:0000256" key="2">
    <source>
        <dbReference type="ARBA" id="ARBA00022801"/>
    </source>
</evidence>
<dbReference type="PANTHER" id="PTHR43046:SF12">
    <property type="entry name" value="GDP-MANNOSE MANNOSYL HYDROLASE"/>
    <property type="match status" value="1"/>
</dbReference>
<evidence type="ECO:0000259" key="5">
    <source>
        <dbReference type="PROSITE" id="PS51462"/>
    </source>
</evidence>
<comment type="cofactor">
    <cofactor evidence="1">
        <name>Mg(2+)</name>
        <dbReference type="ChEBI" id="CHEBI:18420"/>
    </cofactor>
</comment>
<dbReference type="PROSITE" id="PS51462">
    <property type="entry name" value="NUDIX"/>
    <property type="match status" value="1"/>
</dbReference>
<evidence type="ECO:0000313" key="6">
    <source>
        <dbReference type="EMBL" id="OHA42232.1"/>
    </source>
</evidence>
<dbReference type="SUPFAM" id="SSF55811">
    <property type="entry name" value="Nudix"/>
    <property type="match status" value="1"/>
</dbReference>
<dbReference type="PRINTS" id="PR00502">
    <property type="entry name" value="NUDIXFAMILY"/>
</dbReference>
<protein>
    <recommendedName>
        <fullName evidence="5">Nudix hydrolase domain-containing protein</fullName>
    </recommendedName>
</protein>
<dbReference type="InterPro" id="IPR000086">
    <property type="entry name" value="NUDIX_hydrolase_dom"/>
</dbReference>
<sequence length="138" mass="15318">MKKTKSAGGVVVNEKGEVLIVNQNGDSWSLPKGHIDPGETAIEAARREIREESGLTDLVFVKPLLTYNRFRIGLGGIEDKSEMKEITMFLFRVGSGGDALKPEDPANPEARWVTKGEVSKLLTHSKDKEFFQKIAFEI</sequence>
<evidence type="ECO:0000256" key="3">
    <source>
        <dbReference type="ARBA" id="ARBA00022842"/>
    </source>
</evidence>